<dbReference type="GO" id="GO:0004386">
    <property type="term" value="F:helicase activity"/>
    <property type="evidence" value="ECO:0007669"/>
    <property type="project" value="UniProtKB-KW"/>
</dbReference>
<evidence type="ECO:0000313" key="3">
    <source>
        <dbReference type="Proteomes" id="UP000698335"/>
    </source>
</evidence>
<proteinExistence type="predicted"/>
<dbReference type="Proteomes" id="UP000698335">
    <property type="component" value="Unassembled WGS sequence"/>
</dbReference>
<keyword evidence="2" id="KW-0378">Hydrolase</keyword>
<dbReference type="EMBL" id="JABZGW010000017">
    <property type="protein sequence ID" value="MBF4807261.1"/>
    <property type="molecule type" value="Genomic_DNA"/>
</dbReference>
<evidence type="ECO:0000313" key="2">
    <source>
        <dbReference type="EMBL" id="MBF4807261.1"/>
    </source>
</evidence>
<keyword evidence="2" id="KW-0347">Helicase</keyword>
<reference evidence="2" key="1">
    <citation type="submission" date="2020-04" db="EMBL/GenBank/DDBJ databases">
        <title>Deep metagenomics examines the oral microbiome during advanced dental caries in children, revealing novel taxa and co-occurrences with host molecules.</title>
        <authorList>
            <person name="Baker J.L."/>
            <person name="Morton J.T."/>
            <person name="Dinis M."/>
            <person name="Alvarez R."/>
            <person name="Tran N.C."/>
            <person name="Knight R."/>
            <person name="Edlund A."/>
        </authorList>
    </citation>
    <scope>NUCLEOTIDE SEQUENCE</scope>
    <source>
        <strain evidence="2">JCVI_38_bin.5</strain>
    </source>
</reference>
<accession>A0A930YRT2</accession>
<keyword evidence="2" id="KW-0547">Nucleotide-binding</keyword>
<gene>
    <name evidence="2" type="ORF">HXK26_01000</name>
</gene>
<evidence type="ECO:0000256" key="1">
    <source>
        <dbReference type="SAM" id="MobiDB-lite"/>
    </source>
</evidence>
<feature type="region of interest" description="Disordered" evidence="1">
    <location>
        <begin position="126"/>
        <end position="159"/>
    </location>
</feature>
<organism evidence="2 3">
    <name type="scientific">Lancefieldella rimae</name>
    <dbReference type="NCBI Taxonomy" id="1383"/>
    <lineage>
        <taxon>Bacteria</taxon>
        <taxon>Bacillati</taxon>
        <taxon>Actinomycetota</taxon>
        <taxon>Coriobacteriia</taxon>
        <taxon>Coriobacteriales</taxon>
        <taxon>Atopobiaceae</taxon>
        <taxon>Lancefieldella</taxon>
    </lineage>
</organism>
<sequence>MPEPTTTDPALEPTGTLAAAKQSGEDTLEYWKSQARKWEKRSKENSSAAEELSKLKDSQNMELEEALQKAKTAEEELAALKSTEETRELKTKVAADIGIPEALIHGTTEEEMRADAEAMVAYFKPKTGAKVPNPGKFTMGNPSDDPRREVAAQLFGHTN</sequence>
<protein>
    <submittedName>
        <fullName evidence="2">Helicase</fullName>
    </submittedName>
</protein>
<name>A0A930YRT2_9ACTN</name>
<comment type="caution">
    <text evidence="2">The sequence shown here is derived from an EMBL/GenBank/DDBJ whole genome shotgun (WGS) entry which is preliminary data.</text>
</comment>
<keyword evidence="2" id="KW-0067">ATP-binding</keyword>
<feature type="region of interest" description="Disordered" evidence="1">
    <location>
        <begin position="1"/>
        <end position="26"/>
    </location>
</feature>
<dbReference type="AlphaFoldDB" id="A0A930YRT2"/>
<feature type="region of interest" description="Disordered" evidence="1">
    <location>
        <begin position="38"/>
        <end position="70"/>
    </location>
</feature>